<keyword evidence="3" id="KW-1185">Reference proteome</keyword>
<dbReference type="AlphaFoldDB" id="A0A9P5U5S0"/>
<proteinExistence type="predicted"/>
<reference evidence="2" key="1">
    <citation type="submission" date="2020-11" db="EMBL/GenBank/DDBJ databases">
        <authorList>
            <consortium name="DOE Joint Genome Institute"/>
            <person name="Ahrendt S."/>
            <person name="Riley R."/>
            <person name="Andreopoulos W."/>
            <person name="Labutti K."/>
            <person name="Pangilinan J."/>
            <person name="Ruiz-Duenas F.J."/>
            <person name="Barrasa J.M."/>
            <person name="Sanchez-Garcia M."/>
            <person name="Camarero S."/>
            <person name="Miyauchi S."/>
            <person name="Serrano A."/>
            <person name="Linde D."/>
            <person name="Babiker R."/>
            <person name="Drula E."/>
            <person name="Ayuso-Fernandez I."/>
            <person name="Pacheco R."/>
            <person name="Padilla G."/>
            <person name="Ferreira P."/>
            <person name="Barriuso J."/>
            <person name="Kellner H."/>
            <person name="Castanera R."/>
            <person name="Alfaro M."/>
            <person name="Ramirez L."/>
            <person name="Pisabarro A.G."/>
            <person name="Kuo A."/>
            <person name="Tritt A."/>
            <person name="Lipzen A."/>
            <person name="He G."/>
            <person name="Yan M."/>
            <person name="Ng V."/>
            <person name="Cullen D."/>
            <person name="Martin F."/>
            <person name="Rosso M.-N."/>
            <person name="Henrissat B."/>
            <person name="Hibbett D."/>
            <person name="Martinez A.T."/>
            <person name="Grigoriev I.V."/>
        </authorList>
    </citation>
    <scope>NUCLEOTIDE SEQUENCE</scope>
    <source>
        <strain evidence="2">AH 40177</strain>
    </source>
</reference>
<dbReference type="EMBL" id="JADNRY010000079">
    <property type="protein sequence ID" value="KAF9067022.1"/>
    <property type="molecule type" value="Genomic_DNA"/>
</dbReference>
<gene>
    <name evidence="2" type="ORF">BDP27DRAFT_946249</name>
</gene>
<keyword evidence="1" id="KW-0812">Transmembrane</keyword>
<feature type="transmembrane region" description="Helical" evidence="1">
    <location>
        <begin position="31"/>
        <end position="50"/>
    </location>
</feature>
<keyword evidence="1" id="KW-1133">Transmembrane helix</keyword>
<evidence type="ECO:0000313" key="3">
    <source>
        <dbReference type="Proteomes" id="UP000772434"/>
    </source>
</evidence>
<name>A0A9P5U5S0_9AGAR</name>
<sequence>MYIAGIALTEVILAMRTWALWEKDTRLTIDLTIFFVGCWVPNFYIIHLFLDSEIYIQVPSPLPQIGCVMLSSPGVSILFLCYVILIVYEAVILILMLIPGLAYFRSGNWPALTTIIYRDGITYYLFLFGESLQLYPSCGPWSW</sequence>
<feature type="transmembrane region" description="Helical" evidence="1">
    <location>
        <begin position="70"/>
        <end position="98"/>
    </location>
</feature>
<dbReference type="OrthoDB" id="2958007at2759"/>
<evidence type="ECO:0000256" key="1">
    <source>
        <dbReference type="SAM" id="Phobius"/>
    </source>
</evidence>
<protein>
    <submittedName>
        <fullName evidence="2">Uncharacterized protein</fullName>
    </submittedName>
</protein>
<evidence type="ECO:0000313" key="2">
    <source>
        <dbReference type="EMBL" id="KAF9067022.1"/>
    </source>
</evidence>
<keyword evidence="1" id="KW-0472">Membrane</keyword>
<comment type="caution">
    <text evidence="2">The sequence shown here is derived from an EMBL/GenBank/DDBJ whole genome shotgun (WGS) entry which is preliminary data.</text>
</comment>
<accession>A0A9P5U5S0</accession>
<organism evidence="2 3">
    <name type="scientific">Rhodocollybia butyracea</name>
    <dbReference type="NCBI Taxonomy" id="206335"/>
    <lineage>
        <taxon>Eukaryota</taxon>
        <taxon>Fungi</taxon>
        <taxon>Dikarya</taxon>
        <taxon>Basidiomycota</taxon>
        <taxon>Agaricomycotina</taxon>
        <taxon>Agaricomycetes</taxon>
        <taxon>Agaricomycetidae</taxon>
        <taxon>Agaricales</taxon>
        <taxon>Marasmiineae</taxon>
        <taxon>Omphalotaceae</taxon>
        <taxon>Rhodocollybia</taxon>
    </lineage>
</organism>
<dbReference type="Proteomes" id="UP000772434">
    <property type="component" value="Unassembled WGS sequence"/>
</dbReference>